<dbReference type="NCBIfam" id="TIGR00630">
    <property type="entry name" value="uvra"/>
    <property type="match status" value="1"/>
</dbReference>
<dbReference type="GO" id="GO:0016887">
    <property type="term" value="F:ATP hydrolysis activity"/>
    <property type="evidence" value="ECO:0007669"/>
    <property type="project" value="InterPro"/>
</dbReference>
<dbReference type="GO" id="GO:0005524">
    <property type="term" value="F:ATP binding"/>
    <property type="evidence" value="ECO:0007669"/>
    <property type="project" value="UniProtKB-UniRule"/>
</dbReference>
<keyword evidence="10 17" id="KW-0067">ATP-binding</keyword>
<evidence type="ECO:0000259" key="18">
    <source>
        <dbReference type="PROSITE" id="PS50893"/>
    </source>
</evidence>
<evidence type="ECO:0000256" key="2">
    <source>
        <dbReference type="ARBA" id="ARBA00022490"/>
    </source>
</evidence>
<keyword evidence="5 17" id="KW-0547">Nucleotide-binding</keyword>
<protein>
    <recommendedName>
        <fullName evidence="15 17">UvrABC system protein A</fullName>
        <shortName evidence="17">UvrA protein</shortName>
    </recommendedName>
    <alternativeName>
        <fullName evidence="16 17">Excinuclease ABC subunit A</fullName>
    </alternativeName>
</protein>
<keyword evidence="3 17" id="KW-0479">Metal-binding</keyword>
<dbReference type="EMBL" id="FRCK01000002">
    <property type="protein sequence ID" value="SHL91936.1"/>
    <property type="molecule type" value="Genomic_DNA"/>
</dbReference>
<evidence type="ECO:0000256" key="9">
    <source>
        <dbReference type="ARBA" id="ARBA00022833"/>
    </source>
</evidence>
<evidence type="ECO:0000256" key="17">
    <source>
        <dbReference type="HAMAP-Rule" id="MF_00205"/>
    </source>
</evidence>
<dbReference type="InterPro" id="IPR041102">
    <property type="entry name" value="UvrA_inter"/>
</dbReference>
<evidence type="ECO:0000256" key="11">
    <source>
        <dbReference type="ARBA" id="ARBA00022881"/>
    </source>
</evidence>
<comment type="similarity">
    <text evidence="14 17">Belongs to the ABC transporter superfamily. UvrA family.</text>
</comment>
<dbReference type="InterPro" id="IPR013815">
    <property type="entry name" value="ATP_grasp_subdomain_1"/>
</dbReference>
<keyword evidence="8 17" id="KW-0863">Zinc-finger</keyword>
<accession>A0A1M7EK29</accession>
<evidence type="ECO:0000256" key="5">
    <source>
        <dbReference type="ARBA" id="ARBA00022741"/>
    </source>
</evidence>
<dbReference type="NCBIfam" id="NF001503">
    <property type="entry name" value="PRK00349.1"/>
    <property type="match status" value="1"/>
</dbReference>
<keyword evidence="11 17" id="KW-0267">Excision nuclease</keyword>
<dbReference type="Gene3D" id="1.10.8.280">
    <property type="entry name" value="ABC transporter ATPase domain-like"/>
    <property type="match status" value="1"/>
</dbReference>
<evidence type="ECO:0000256" key="7">
    <source>
        <dbReference type="ARBA" id="ARBA00022769"/>
    </source>
</evidence>
<dbReference type="STRING" id="53463.SAMN05444389_102152"/>
<comment type="subunit">
    <text evidence="17">Forms a heterotetramer with UvrB during the search for lesions.</text>
</comment>
<dbReference type="FunFam" id="1.20.1580.10:FF:000002">
    <property type="entry name" value="UvrABC system protein A"/>
    <property type="match status" value="1"/>
</dbReference>
<evidence type="ECO:0000256" key="1">
    <source>
        <dbReference type="ARBA" id="ARBA00004496"/>
    </source>
</evidence>
<evidence type="ECO:0000256" key="13">
    <source>
        <dbReference type="ARBA" id="ARBA00023204"/>
    </source>
</evidence>
<evidence type="ECO:0000256" key="8">
    <source>
        <dbReference type="ARBA" id="ARBA00022771"/>
    </source>
</evidence>
<keyword evidence="17" id="KW-0742">SOS response</keyword>
<feature type="zinc finger region" description="C4-type" evidence="17">
    <location>
        <begin position="743"/>
        <end position="769"/>
    </location>
</feature>
<dbReference type="GO" id="GO:0008270">
    <property type="term" value="F:zinc ion binding"/>
    <property type="evidence" value="ECO:0007669"/>
    <property type="project" value="UniProtKB-UniRule"/>
</dbReference>
<evidence type="ECO:0000313" key="20">
    <source>
        <dbReference type="Proteomes" id="UP000184444"/>
    </source>
</evidence>
<comment type="caution">
    <text evidence="17">Lacks conserved residue(s) required for the propagation of feature annotation.</text>
</comment>
<evidence type="ECO:0000256" key="15">
    <source>
        <dbReference type="ARBA" id="ARBA00039316"/>
    </source>
</evidence>
<name>A0A1M7EK29_9RHOB</name>
<evidence type="ECO:0000256" key="12">
    <source>
        <dbReference type="ARBA" id="ARBA00023125"/>
    </source>
</evidence>
<dbReference type="GO" id="GO:0003677">
    <property type="term" value="F:DNA binding"/>
    <property type="evidence" value="ECO:0007669"/>
    <property type="project" value="UniProtKB-UniRule"/>
</dbReference>
<evidence type="ECO:0000256" key="10">
    <source>
        <dbReference type="ARBA" id="ARBA00022840"/>
    </source>
</evidence>
<evidence type="ECO:0000256" key="3">
    <source>
        <dbReference type="ARBA" id="ARBA00022723"/>
    </source>
</evidence>
<keyword evidence="7 17" id="KW-0228">DNA excision</keyword>
<dbReference type="CDD" id="cd03271">
    <property type="entry name" value="ABC_UvrA_II"/>
    <property type="match status" value="1"/>
</dbReference>
<dbReference type="PANTHER" id="PTHR43152">
    <property type="entry name" value="UVRABC SYSTEM PROTEIN A"/>
    <property type="match status" value="1"/>
</dbReference>
<proteinExistence type="inferred from homology"/>
<dbReference type="Proteomes" id="UP000184444">
    <property type="component" value="Unassembled WGS sequence"/>
</dbReference>
<dbReference type="GO" id="GO:0009432">
    <property type="term" value="P:SOS response"/>
    <property type="evidence" value="ECO:0007669"/>
    <property type="project" value="UniProtKB-UniRule"/>
</dbReference>
<dbReference type="InterPro" id="IPR041552">
    <property type="entry name" value="UvrA_DNA-bd"/>
</dbReference>
<dbReference type="InterPro" id="IPR003439">
    <property type="entry name" value="ABC_transporter-like_ATP-bd"/>
</dbReference>
<dbReference type="Pfam" id="PF17755">
    <property type="entry name" value="UvrA_DNA-bind"/>
    <property type="match status" value="1"/>
</dbReference>
<dbReference type="InterPro" id="IPR017871">
    <property type="entry name" value="ABC_transporter-like_CS"/>
</dbReference>
<organism evidence="19 20">
    <name type="scientific">Paracoccus solventivorans</name>
    <dbReference type="NCBI Taxonomy" id="53463"/>
    <lineage>
        <taxon>Bacteria</taxon>
        <taxon>Pseudomonadati</taxon>
        <taxon>Pseudomonadota</taxon>
        <taxon>Alphaproteobacteria</taxon>
        <taxon>Rhodobacterales</taxon>
        <taxon>Paracoccaceae</taxon>
        <taxon>Paracoccus</taxon>
    </lineage>
</organism>
<gene>
    <name evidence="17" type="primary">uvrA</name>
    <name evidence="19" type="ORF">SAMN05444389_102152</name>
</gene>
<keyword evidence="9 17" id="KW-0862">Zinc</keyword>
<evidence type="ECO:0000256" key="16">
    <source>
        <dbReference type="ARBA" id="ARBA00042156"/>
    </source>
</evidence>
<keyword evidence="13 17" id="KW-0234">DNA repair</keyword>
<reference evidence="20" key="1">
    <citation type="submission" date="2016-11" db="EMBL/GenBank/DDBJ databases">
        <authorList>
            <person name="Varghese N."/>
            <person name="Submissions S."/>
        </authorList>
    </citation>
    <scope>NUCLEOTIDE SEQUENCE [LARGE SCALE GENOMIC DNA]</scope>
    <source>
        <strain evidence="20">DSM 6637</strain>
    </source>
</reference>
<dbReference type="Pfam" id="PF17760">
    <property type="entry name" value="UvrA_inter"/>
    <property type="match status" value="1"/>
</dbReference>
<evidence type="ECO:0000313" key="19">
    <source>
        <dbReference type="EMBL" id="SHL91936.1"/>
    </source>
</evidence>
<keyword evidence="6 17" id="KW-0227">DNA damage</keyword>
<dbReference type="PROSITE" id="PS00211">
    <property type="entry name" value="ABC_TRANSPORTER_1"/>
    <property type="match status" value="2"/>
</dbReference>
<dbReference type="OrthoDB" id="9809851at2"/>
<dbReference type="PANTHER" id="PTHR43152:SF3">
    <property type="entry name" value="UVRABC SYSTEM PROTEIN A"/>
    <property type="match status" value="1"/>
</dbReference>
<keyword evidence="4 17" id="KW-0677">Repeat</keyword>
<dbReference type="RefSeq" id="WP_073062533.1">
    <property type="nucleotide sequence ID" value="NZ_FRCK01000002.1"/>
</dbReference>
<dbReference type="GO" id="GO:0006289">
    <property type="term" value="P:nucleotide-excision repair"/>
    <property type="evidence" value="ECO:0007669"/>
    <property type="project" value="UniProtKB-UniRule"/>
</dbReference>
<dbReference type="CDD" id="cd03270">
    <property type="entry name" value="ABC_UvrA_I"/>
    <property type="match status" value="1"/>
</dbReference>
<keyword evidence="20" id="KW-1185">Reference proteome</keyword>
<evidence type="ECO:0000256" key="14">
    <source>
        <dbReference type="ARBA" id="ARBA00038000"/>
    </source>
</evidence>
<feature type="binding site" evidence="17">
    <location>
        <begin position="644"/>
        <end position="651"/>
    </location>
    <ligand>
        <name>ATP</name>
        <dbReference type="ChEBI" id="CHEBI:30616"/>
    </ligand>
</feature>
<evidence type="ECO:0000256" key="4">
    <source>
        <dbReference type="ARBA" id="ARBA00022737"/>
    </source>
</evidence>
<feature type="domain" description="ABC transporter" evidence="18">
    <location>
        <begin position="612"/>
        <end position="940"/>
    </location>
</feature>
<keyword evidence="2 17" id="KW-0963">Cytoplasm</keyword>
<sequence>MEQKFIEVRGAREHNLKNVDMDIPRDRLVVITGLSGSGKSSLAFDTIYAEGQRRYVESLSAYARQFLDMMGKPDVDHITGLSPAISIEQKTTSKNPRSTVGTVTEIYDYLRLLFARAGTPYSPATGLPIEAQQVQDMVDRIMALPEGTRAYLLAPIVRDRKGAYEKELLELRKKGFQRVKIDGAFHELDTPPTLDKKFRHDIDVVVDRIVVREGLETRLADSLRTALDLAGGIAVLETAPAEGEPERITFSENFACPVSGFTIPEIEPRLFSFNAPLGACPACDGLGAELVFDERLIVPDTGLSLAQGAIAPWAKSKSAYLTQTINALAKHYGFDRKTPWRDLPDEIRQLFMHGSGSEEIRFRFDDAGRVYEVSRTFEGVIPNMERRYRETDSAWSREEMERYQNARPCHVCNGWRLKPEALAVKIAGTHIGQVTDLSIREALAWTEDAPNHLTKQKNEIARAILKEIRERLGFLVNVGLDYLTLSRAAGTLSGGESQRIRLASQIGSGLTGVLYVLDEPSIGLHQRDNDRLLGALKGLRDQGNSVIVVEHDEDAIRHADYVFDMGPGAGVHGGQVVAKGTPAEIEANPDSLTGQYLSGAREIPVPAERRRGNGKAVTVEGATGNNLRDVTVDFPLGRFVCVTGVSGGGKSTLTIETLFKTASMRLNGARQTPAPARAVKGLEQLDKVIDIDQRPIGRTPRSNPATYTGAYTHIRDWFAGLPESKARGYGPGRFSFNVKGGRCEACQGDGVIKIEMHFLPDVYVTCETCKGKRYNRETLEVEFKGRSIADVLDMTIEDAQEFFRAVPSIRSKMDALVEVGLGYVKVGQQATTLSGGEAQRVKLAKELSRASTGRTLYILDEPTTGLHFDDTRKLLEVLHRLVEQGNTVVVIEHNLDVIKTADWIIDIGPEGGDGGGVIVATGTPEDIAAVPGSHTGRYLAPLLERTAPARPAAATKPRKAASA</sequence>
<dbReference type="GO" id="GO:0005737">
    <property type="term" value="C:cytoplasm"/>
    <property type="evidence" value="ECO:0007669"/>
    <property type="project" value="UniProtKB-SubCell"/>
</dbReference>
<dbReference type="AlphaFoldDB" id="A0A1M7EK29"/>
<dbReference type="GO" id="GO:0009381">
    <property type="term" value="F:excinuclease ABC activity"/>
    <property type="evidence" value="ECO:0007669"/>
    <property type="project" value="UniProtKB-UniRule"/>
</dbReference>
<feature type="binding site" evidence="17">
    <location>
        <begin position="33"/>
        <end position="40"/>
    </location>
    <ligand>
        <name>ATP</name>
        <dbReference type="ChEBI" id="CHEBI:30616"/>
    </ligand>
</feature>
<dbReference type="InterPro" id="IPR027417">
    <property type="entry name" value="P-loop_NTPase"/>
</dbReference>
<comment type="function">
    <text evidence="17">The UvrABC repair system catalyzes the recognition and processing of DNA lesions. UvrA is an ATPase and a DNA-binding protein. A damage recognition complex composed of 2 UvrA and 2 UvrB subunits scans DNA for abnormalities. When the presence of a lesion has been verified by UvrB, the UvrA molecules dissociate.</text>
</comment>
<dbReference type="InterPro" id="IPR004602">
    <property type="entry name" value="UvrA"/>
</dbReference>
<dbReference type="Gene3D" id="1.20.1580.10">
    <property type="entry name" value="ABC transporter ATPase like domain"/>
    <property type="match status" value="2"/>
</dbReference>
<dbReference type="SUPFAM" id="SSF52540">
    <property type="entry name" value="P-loop containing nucleoside triphosphate hydrolases"/>
    <property type="match status" value="2"/>
</dbReference>
<dbReference type="HAMAP" id="MF_00205">
    <property type="entry name" value="UvrA"/>
    <property type="match status" value="1"/>
</dbReference>
<keyword evidence="12 17" id="KW-0238">DNA-binding</keyword>
<dbReference type="Gene3D" id="3.40.50.300">
    <property type="entry name" value="P-loop containing nucleotide triphosphate hydrolases"/>
    <property type="match status" value="2"/>
</dbReference>
<dbReference type="PROSITE" id="PS50893">
    <property type="entry name" value="ABC_TRANSPORTER_2"/>
    <property type="match status" value="1"/>
</dbReference>
<dbReference type="FunFam" id="3.40.50.300:FF:000028">
    <property type="entry name" value="UvrABC system protein A"/>
    <property type="match status" value="1"/>
</dbReference>
<evidence type="ECO:0000256" key="6">
    <source>
        <dbReference type="ARBA" id="ARBA00022763"/>
    </source>
</evidence>
<comment type="subcellular location">
    <subcellularLocation>
        <location evidence="1 17">Cytoplasm</location>
    </subcellularLocation>
</comment>
<dbReference type="GO" id="GO:0009380">
    <property type="term" value="C:excinuclease repair complex"/>
    <property type="evidence" value="ECO:0007669"/>
    <property type="project" value="InterPro"/>
</dbReference>
<dbReference type="Gene3D" id="3.30.1490.20">
    <property type="entry name" value="ATP-grasp fold, A domain"/>
    <property type="match status" value="1"/>
</dbReference>